<dbReference type="AlphaFoldDB" id="A0A4Y7PVU4"/>
<dbReference type="InterPro" id="IPR045379">
    <property type="entry name" value="Crinkler_N"/>
</dbReference>
<dbReference type="Proteomes" id="UP000294933">
    <property type="component" value="Unassembled WGS sequence"/>
</dbReference>
<feature type="domain" description="Crinkler effector protein N-terminal" evidence="4">
    <location>
        <begin position="1"/>
        <end position="102"/>
    </location>
</feature>
<dbReference type="GO" id="GO:0043657">
    <property type="term" value="C:host cell"/>
    <property type="evidence" value="ECO:0007669"/>
    <property type="project" value="UniProtKB-SubCell"/>
</dbReference>
<dbReference type="EMBL" id="ML170196">
    <property type="protein sequence ID" value="TDL19513.1"/>
    <property type="molecule type" value="Genomic_DNA"/>
</dbReference>
<evidence type="ECO:0000256" key="2">
    <source>
        <dbReference type="ARBA" id="ARBA00004613"/>
    </source>
</evidence>
<dbReference type="VEuPathDB" id="FungiDB:BD410DRAFT_830314"/>
<evidence type="ECO:0000256" key="3">
    <source>
        <dbReference type="ARBA" id="ARBA00022525"/>
    </source>
</evidence>
<proteinExistence type="predicted"/>
<name>A0A4Y7PVU4_9AGAM</name>
<evidence type="ECO:0000256" key="1">
    <source>
        <dbReference type="ARBA" id="ARBA00004340"/>
    </source>
</evidence>
<reference evidence="5 6" key="1">
    <citation type="submission" date="2018-06" db="EMBL/GenBank/DDBJ databases">
        <title>A transcriptomic atlas of mushroom development highlights an independent origin of complex multicellularity.</title>
        <authorList>
            <consortium name="DOE Joint Genome Institute"/>
            <person name="Krizsan K."/>
            <person name="Almasi E."/>
            <person name="Merenyi Z."/>
            <person name="Sahu N."/>
            <person name="Viragh M."/>
            <person name="Koszo T."/>
            <person name="Mondo S."/>
            <person name="Kiss B."/>
            <person name="Balint B."/>
            <person name="Kues U."/>
            <person name="Barry K."/>
            <person name="Hegedus J.C."/>
            <person name="Henrissat B."/>
            <person name="Johnson J."/>
            <person name="Lipzen A."/>
            <person name="Ohm R."/>
            <person name="Nagy I."/>
            <person name="Pangilinan J."/>
            <person name="Yan J."/>
            <person name="Xiong Y."/>
            <person name="Grigoriev I.V."/>
            <person name="Hibbett D.S."/>
            <person name="Nagy L.G."/>
        </authorList>
    </citation>
    <scope>NUCLEOTIDE SEQUENCE [LARGE SCALE GENOMIC DNA]</scope>
    <source>
        <strain evidence="5 6">SZMC22713</strain>
    </source>
</reference>
<organism evidence="5 6">
    <name type="scientific">Rickenella mellea</name>
    <dbReference type="NCBI Taxonomy" id="50990"/>
    <lineage>
        <taxon>Eukaryota</taxon>
        <taxon>Fungi</taxon>
        <taxon>Dikarya</taxon>
        <taxon>Basidiomycota</taxon>
        <taxon>Agaricomycotina</taxon>
        <taxon>Agaricomycetes</taxon>
        <taxon>Hymenochaetales</taxon>
        <taxon>Rickenellaceae</taxon>
        <taxon>Rickenella</taxon>
    </lineage>
</organism>
<gene>
    <name evidence="5" type="ORF">BD410DRAFT_830314</name>
</gene>
<evidence type="ECO:0000259" key="4">
    <source>
        <dbReference type="Pfam" id="PF20147"/>
    </source>
</evidence>
<sequence length="669" mass="76723">MRLNCWVQGDNRFSIFPVGISQDSNVGELRDEVKLKRAALFRNIDACDIILFKNNIPDDDDFLQHASAMNFDPTVALRPTQILRNISESGWPEEECVHIFVRRPSADVMEPLIHPTWSRREQTVKRLFKCLESQRLVQIRGTPASGKSTLMKLLHAHIKSCQPDAIVQIVMGWPEERLQEHPIARFRRFIPGYPFPIPQKTFILFDNAHLTYWDSELWEFFFKDQVMAGASYRVALFCGYGSPTSEPNFYPRGTPLILEPLSCISLSPRDDIGGEGIGLLLSQPEFDEYMAHFNAFPLDSSFLETLYAWTAGHAGAIESIWRIIESQRKGGLEAYTVNDFLNLNPWKDFFKNLGRTGFARGLPTRADLHDVNIAKFMRKLLQNFEVSIGKTREEKEVVQFCHRKGWIQSNVENEQVIYSFASNLHGVYVSLLFSPSTSNISYTSVTQLAFDAISQFRPFQLSAPARVRTLFTRRPVEAKYQDELYRALGELVGDNREVAGRSQLQKESEEEELIIVQQAPWQILHDILDELFVKEAITESRRSSFLHFACSFELKWLSMRKELTTGFVDGILQERAAPLRNLSNVRISPEFATAPTDKKGRVDIFLPTQRWGVELTREGDDLQGHYDRFGRLGMPKLIHAVFTVGFTYVDILDNNLEVLKKIALLETRL</sequence>
<dbReference type="GO" id="GO:0005576">
    <property type="term" value="C:extracellular region"/>
    <property type="evidence" value="ECO:0007669"/>
    <property type="project" value="UniProtKB-SubCell"/>
</dbReference>
<keyword evidence="3" id="KW-0964">Secreted</keyword>
<dbReference type="SUPFAM" id="SSF52540">
    <property type="entry name" value="P-loop containing nucleoside triphosphate hydrolases"/>
    <property type="match status" value="1"/>
</dbReference>
<comment type="subcellular location">
    <subcellularLocation>
        <location evidence="1">Host cell</location>
    </subcellularLocation>
    <subcellularLocation>
        <location evidence="2">Secreted</location>
    </subcellularLocation>
</comment>
<evidence type="ECO:0000313" key="5">
    <source>
        <dbReference type="EMBL" id="TDL19513.1"/>
    </source>
</evidence>
<evidence type="ECO:0000313" key="6">
    <source>
        <dbReference type="Proteomes" id="UP000294933"/>
    </source>
</evidence>
<dbReference type="Pfam" id="PF20147">
    <property type="entry name" value="Crinkler"/>
    <property type="match status" value="1"/>
</dbReference>
<dbReference type="InterPro" id="IPR027417">
    <property type="entry name" value="P-loop_NTPase"/>
</dbReference>
<accession>A0A4Y7PVU4</accession>
<keyword evidence="6" id="KW-1185">Reference proteome</keyword>
<dbReference type="OrthoDB" id="5424500at2759"/>
<protein>
    <recommendedName>
        <fullName evidence="4">Crinkler effector protein N-terminal domain-containing protein</fullName>
    </recommendedName>
</protein>